<dbReference type="AlphaFoldDB" id="A0A0A8YZN7"/>
<reference evidence="1" key="2">
    <citation type="journal article" date="2015" name="Data Brief">
        <title>Shoot transcriptome of the giant reed, Arundo donax.</title>
        <authorList>
            <person name="Barrero R.A."/>
            <person name="Guerrero F.D."/>
            <person name="Moolhuijzen P."/>
            <person name="Goolsby J.A."/>
            <person name="Tidwell J."/>
            <person name="Bellgard S.E."/>
            <person name="Bellgard M.I."/>
        </authorList>
    </citation>
    <scope>NUCLEOTIDE SEQUENCE</scope>
    <source>
        <tissue evidence="1">Shoot tissue taken approximately 20 cm above the soil surface</tissue>
    </source>
</reference>
<organism evidence="1">
    <name type="scientific">Arundo donax</name>
    <name type="common">Giant reed</name>
    <name type="synonym">Donax arundinaceus</name>
    <dbReference type="NCBI Taxonomy" id="35708"/>
    <lineage>
        <taxon>Eukaryota</taxon>
        <taxon>Viridiplantae</taxon>
        <taxon>Streptophyta</taxon>
        <taxon>Embryophyta</taxon>
        <taxon>Tracheophyta</taxon>
        <taxon>Spermatophyta</taxon>
        <taxon>Magnoliopsida</taxon>
        <taxon>Liliopsida</taxon>
        <taxon>Poales</taxon>
        <taxon>Poaceae</taxon>
        <taxon>PACMAD clade</taxon>
        <taxon>Arundinoideae</taxon>
        <taxon>Arundineae</taxon>
        <taxon>Arundo</taxon>
    </lineage>
</organism>
<accession>A0A0A8YZN7</accession>
<sequence length="26" mass="3191">MHEVSYDYDLLVLVHLFKVHLKYLQS</sequence>
<protein>
    <submittedName>
        <fullName evidence="1">Uncharacterized protein</fullName>
    </submittedName>
</protein>
<proteinExistence type="predicted"/>
<name>A0A0A8YZN7_ARUDO</name>
<reference evidence="1" key="1">
    <citation type="submission" date="2014-09" db="EMBL/GenBank/DDBJ databases">
        <authorList>
            <person name="Magalhaes I.L.F."/>
            <person name="Oliveira U."/>
            <person name="Santos F.R."/>
            <person name="Vidigal T.H.D.A."/>
            <person name="Brescovit A.D."/>
            <person name="Santos A.J."/>
        </authorList>
    </citation>
    <scope>NUCLEOTIDE SEQUENCE</scope>
    <source>
        <tissue evidence="1">Shoot tissue taken approximately 20 cm above the soil surface</tissue>
    </source>
</reference>
<dbReference type="EMBL" id="GBRH01266992">
    <property type="protein sequence ID" value="JAD30903.1"/>
    <property type="molecule type" value="Transcribed_RNA"/>
</dbReference>
<evidence type="ECO:0000313" key="1">
    <source>
        <dbReference type="EMBL" id="JAD30903.1"/>
    </source>
</evidence>